<dbReference type="Pfam" id="PF20323">
    <property type="entry name" value="DUF6618"/>
    <property type="match status" value="1"/>
</dbReference>
<proteinExistence type="predicted"/>
<gene>
    <name evidence="1" type="ORF">SAMN02745243_03522</name>
</gene>
<dbReference type="InterPro" id="IPR046726">
    <property type="entry name" value="DUF6618"/>
</dbReference>
<sequence length="104" mass="11676">MISYICHGLSGMNRKQWEGQIHLIHTKPPYEAEVIAEGSTFHLLFGPHAYGNYICIPNWNVGSELAALTDQFWNTERLIQYSGLSKTDACSVASALTELSKYIQ</sequence>
<dbReference type="RefSeq" id="WP_084534110.1">
    <property type="nucleotide sequence ID" value="NZ_FQZY01000074.1"/>
</dbReference>
<reference evidence="1 2" key="1">
    <citation type="submission" date="2016-11" db="EMBL/GenBank/DDBJ databases">
        <authorList>
            <person name="Jaros S."/>
            <person name="Januszkiewicz K."/>
            <person name="Wedrychowicz H."/>
        </authorList>
    </citation>
    <scope>NUCLEOTIDE SEQUENCE [LARGE SCALE GENOMIC DNA]</scope>
    <source>
        <strain evidence="1 2">DSM 15480</strain>
    </source>
</reference>
<dbReference type="STRING" id="1121950.SAMN02745243_03522"/>
<evidence type="ECO:0000313" key="2">
    <source>
        <dbReference type="Proteomes" id="UP000184301"/>
    </source>
</evidence>
<evidence type="ECO:0000313" key="1">
    <source>
        <dbReference type="EMBL" id="SHK69492.1"/>
    </source>
</evidence>
<keyword evidence="2" id="KW-1185">Reference proteome</keyword>
<dbReference type="Proteomes" id="UP000184301">
    <property type="component" value="Unassembled WGS sequence"/>
</dbReference>
<dbReference type="OrthoDB" id="1651171at2"/>
<protein>
    <submittedName>
        <fullName evidence="1">Uncharacterized protein</fullName>
    </submittedName>
</protein>
<organism evidence="1 2">
    <name type="scientific">Hespellia stercorisuis DSM 15480</name>
    <dbReference type="NCBI Taxonomy" id="1121950"/>
    <lineage>
        <taxon>Bacteria</taxon>
        <taxon>Bacillati</taxon>
        <taxon>Bacillota</taxon>
        <taxon>Clostridia</taxon>
        <taxon>Lachnospirales</taxon>
        <taxon>Lachnospiraceae</taxon>
        <taxon>Hespellia</taxon>
    </lineage>
</organism>
<accession>A0A1M6UJV1</accession>
<name>A0A1M6UJV1_9FIRM</name>
<dbReference type="EMBL" id="FQZY01000074">
    <property type="protein sequence ID" value="SHK69492.1"/>
    <property type="molecule type" value="Genomic_DNA"/>
</dbReference>
<dbReference type="AlphaFoldDB" id="A0A1M6UJV1"/>